<dbReference type="EMBL" id="JACHFD010000003">
    <property type="protein sequence ID" value="MBB5350551.1"/>
    <property type="molecule type" value="Genomic_DNA"/>
</dbReference>
<dbReference type="PANTHER" id="PTHR20855">
    <property type="entry name" value="ADIPOR/PROGESTIN RECEPTOR-RELATED"/>
    <property type="match status" value="1"/>
</dbReference>
<protein>
    <submittedName>
        <fullName evidence="9">Hemolysin III</fullName>
    </submittedName>
</protein>
<dbReference type="GO" id="GO:0005886">
    <property type="term" value="C:plasma membrane"/>
    <property type="evidence" value="ECO:0007669"/>
    <property type="project" value="UniProtKB-SubCell"/>
</dbReference>
<feature type="binding site" evidence="7">
    <location>
        <position position="195"/>
    </location>
    <ligand>
        <name>Zn(2+)</name>
        <dbReference type="ChEBI" id="CHEBI:29105"/>
    </ligand>
</feature>
<feature type="transmembrane region" description="Helical" evidence="8">
    <location>
        <begin position="144"/>
        <end position="162"/>
    </location>
</feature>
<dbReference type="GO" id="GO:0046872">
    <property type="term" value="F:metal ion binding"/>
    <property type="evidence" value="ECO:0007669"/>
    <property type="project" value="UniProtKB-KW"/>
</dbReference>
<dbReference type="GO" id="GO:0140911">
    <property type="term" value="F:pore-forming activity"/>
    <property type="evidence" value="ECO:0007669"/>
    <property type="project" value="InterPro"/>
</dbReference>
<dbReference type="InterPro" id="IPR004254">
    <property type="entry name" value="AdipoR/HlyIII-related"/>
</dbReference>
<evidence type="ECO:0000256" key="5">
    <source>
        <dbReference type="ARBA" id="ARBA00022989"/>
    </source>
</evidence>
<dbReference type="Pfam" id="PF03006">
    <property type="entry name" value="HlyIII"/>
    <property type="match status" value="1"/>
</dbReference>
<dbReference type="RefSeq" id="WP_221284999.1">
    <property type="nucleotide sequence ID" value="NZ_JACHFD010000003.1"/>
</dbReference>
<comment type="caution">
    <text evidence="9">The sequence shown here is derived from an EMBL/GenBank/DDBJ whole genome shotgun (WGS) entry which is preliminary data.</text>
</comment>
<comment type="subcellular location">
    <subcellularLocation>
        <location evidence="1">Cell membrane</location>
        <topology evidence="1">Multi-pass membrane protein</topology>
    </subcellularLocation>
</comment>
<evidence type="ECO:0000256" key="4">
    <source>
        <dbReference type="ARBA" id="ARBA00022692"/>
    </source>
</evidence>
<proteinExistence type="inferred from homology"/>
<dbReference type="PANTHER" id="PTHR20855:SF3">
    <property type="entry name" value="LD03007P"/>
    <property type="match status" value="1"/>
</dbReference>
<evidence type="ECO:0000256" key="3">
    <source>
        <dbReference type="ARBA" id="ARBA00022475"/>
    </source>
</evidence>
<keyword evidence="3" id="KW-1003">Cell membrane</keyword>
<feature type="transmembrane region" description="Helical" evidence="8">
    <location>
        <begin position="55"/>
        <end position="74"/>
    </location>
</feature>
<evidence type="ECO:0000256" key="7">
    <source>
        <dbReference type="PIRSR" id="PIRSR604254-1"/>
    </source>
</evidence>
<evidence type="ECO:0000256" key="6">
    <source>
        <dbReference type="ARBA" id="ARBA00023136"/>
    </source>
</evidence>
<evidence type="ECO:0000256" key="8">
    <source>
        <dbReference type="SAM" id="Phobius"/>
    </source>
</evidence>
<keyword evidence="7" id="KW-0862">Zinc</keyword>
<dbReference type="InterPro" id="IPR005744">
    <property type="entry name" value="Hy-lIII"/>
</dbReference>
<dbReference type="NCBIfam" id="TIGR01065">
    <property type="entry name" value="hlyIII"/>
    <property type="match status" value="1"/>
</dbReference>
<feature type="binding site" evidence="7">
    <location>
        <position position="72"/>
    </location>
    <ligand>
        <name>Zn(2+)</name>
        <dbReference type="ChEBI" id="CHEBI:29105"/>
    </ligand>
</feature>
<feature type="transmembrane region" description="Helical" evidence="8">
    <location>
        <begin position="110"/>
        <end position="132"/>
    </location>
</feature>
<keyword evidence="10" id="KW-1185">Reference proteome</keyword>
<comment type="similarity">
    <text evidence="2">Belongs to the UPF0073 (Hly-III) family.</text>
</comment>
<organism evidence="9 10">
    <name type="scientific">Haloferula luteola</name>
    <dbReference type="NCBI Taxonomy" id="595692"/>
    <lineage>
        <taxon>Bacteria</taxon>
        <taxon>Pseudomonadati</taxon>
        <taxon>Verrucomicrobiota</taxon>
        <taxon>Verrucomicrobiia</taxon>
        <taxon>Verrucomicrobiales</taxon>
        <taxon>Verrucomicrobiaceae</taxon>
        <taxon>Haloferula</taxon>
    </lineage>
</organism>
<evidence type="ECO:0000256" key="2">
    <source>
        <dbReference type="ARBA" id="ARBA00008488"/>
    </source>
</evidence>
<feature type="transmembrane region" description="Helical" evidence="8">
    <location>
        <begin position="168"/>
        <end position="188"/>
    </location>
</feature>
<feature type="transmembrane region" description="Helical" evidence="8">
    <location>
        <begin position="86"/>
        <end position="104"/>
    </location>
</feature>
<feature type="transmembrane region" description="Helical" evidence="8">
    <location>
        <begin position="200"/>
        <end position="218"/>
    </location>
</feature>
<evidence type="ECO:0000313" key="10">
    <source>
        <dbReference type="Proteomes" id="UP000557717"/>
    </source>
</evidence>
<name>A0A840VCH0_9BACT</name>
<sequence>MSAFPTRPRSPLCASPAEESASMWSHIFGTVLAIIGLVVMLLVSDGDARRVVSASIFGGTLVLLYLSSSIYHAFSSPKLKELFQIFDHACIYLLIAGSYTPLTLVCLRGAWGWSIFGVVWFLAVAGVVLKAVMRGKREAWWSTALYLAMGWLIVIAAGPLIRNLPTPGLIWLIAGGVGYSLGTIFFAWEKLPYNHAIWHGFVILGSACHVVATAGYILN</sequence>
<keyword evidence="6 8" id="KW-0472">Membrane</keyword>
<keyword evidence="7" id="KW-0479">Metal-binding</keyword>
<dbReference type="AlphaFoldDB" id="A0A840VCH0"/>
<accession>A0A840VCH0</accession>
<feature type="binding site" evidence="7">
    <location>
        <position position="199"/>
    </location>
    <ligand>
        <name>Zn(2+)</name>
        <dbReference type="ChEBI" id="CHEBI:29105"/>
    </ligand>
</feature>
<reference evidence="9 10" key="1">
    <citation type="submission" date="2020-08" db="EMBL/GenBank/DDBJ databases">
        <title>Genomic Encyclopedia of Type Strains, Phase IV (KMG-IV): sequencing the most valuable type-strain genomes for metagenomic binning, comparative biology and taxonomic classification.</title>
        <authorList>
            <person name="Goeker M."/>
        </authorList>
    </citation>
    <scope>NUCLEOTIDE SEQUENCE [LARGE SCALE GENOMIC DNA]</scope>
    <source>
        <strain evidence="9 10">YC6886</strain>
    </source>
</reference>
<feature type="transmembrane region" description="Helical" evidence="8">
    <location>
        <begin position="21"/>
        <end position="43"/>
    </location>
</feature>
<keyword evidence="5 8" id="KW-1133">Transmembrane helix</keyword>
<evidence type="ECO:0000256" key="1">
    <source>
        <dbReference type="ARBA" id="ARBA00004651"/>
    </source>
</evidence>
<dbReference type="Proteomes" id="UP000557717">
    <property type="component" value="Unassembled WGS sequence"/>
</dbReference>
<gene>
    <name evidence="9" type="ORF">HNR46_000779</name>
</gene>
<evidence type="ECO:0000313" key="9">
    <source>
        <dbReference type="EMBL" id="MBB5350551.1"/>
    </source>
</evidence>
<keyword evidence="4 8" id="KW-0812">Transmembrane</keyword>